<comment type="caution">
    <text evidence="2">The sequence shown here is derived from an EMBL/GenBank/DDBJ whole genome shotgun (WGS) entry which is preliminary data.</text>
</comment>
<keyword evidence="1" id="KW-1133">Transmembrane helix</keyword>
<organism evidence="2 3">
    <name type="scientific">Reticulomyxa filosa</name>
    <dbReference type="NCBI Taxonomy" id="46433"/>
    <lineage>
        <taxon>Eukaryota</taxon>
        <taxon>Sar</taxon>
        <taxon>Rhizaria</taxon>
        <taxon>Retaria</taxon>
        <taxon>Foraminifera</taxon>
        <taxon>Monothalamids</taxon>
        <taxon>Reticulomyxidae</taxon>
        <taxon>Reticulomyxa</taxon>
    </lineage>
</organism>
<keyword evidence="1" id="KW-0472">Membrane</keyword>
<sequence length="309" mass="35948">RQCSRTFERNTLNGLIITSTFYCQLIQVLLFKKKTIYVYVSSFSLSLSLTKKKKKNNNNNNKQIDDKRLQENCIAWDTLKLEITQSYRSLDSIINYMKTLLIFPNDTLVATYEKTIQERKASEQGHRQAGNDAKALPMERKQLLHKKRTERRRQKIERQLAQGNPLDASMITMPTATVNHKALAPKNKPQRSWNKLQGNKYVFNLGDFQQLIQAVSQQRKMQLQHGNGGKRQWFSKSARASLLKNGMIQLAKCSKPYVLPKRDEKSYVEWITNGSTTFLIFRSSTLSWISLNSPPDIYAFWWLSTSWND</sequence>
<keyword evidence="3" id="KW-1185">Reference proteome</keyword>
<keyword evidence="1" id="KW-0812">Transmembrane</keyword>
<feature type="non-terminal residue" evidence="2">
    <location>
        <position position="1"/>
    </location>
</feature>
<dbReference type="EMBL" id="ASPP01013400">
    <property type="protein sequence ID" value="ETO19684.1"/>
    <property type="molecule type" value="Genomic_DNA"/>
</dbReference>
<accession>X6N1S0</accession>
<dbReference type="AlphaFoldDB" id="X6N1S0"/>
<evidence type="ECO:0000313" key="3">
    <source>
        <dbReference type="Proteomes" id="UP000023152"/>
    </source>
</evidence>
<evidence type="ECO:0000256" key="1">
    <source>
        <dbReference type="SAM" id="Phobius"/>
    </source>
</evidence>
<evidence type="ECO:0000313" key="2">
    <source>
        <dbReference type="EMBL" id="ETO19684.1"/>
    </source>
</evidence>
<feature type="transmembrane region" description="Helical" evidence="1">
    <location>
        <begin position="12"/>
        <end position="30"/>
    </location>
</feature>
<reference evidence="2 3" key="1">
    <citation type="journal article" date="2013" name="Curr. Biol.">
        <title>The Genome of the Foraminiferan Reticulomyxa filosa.</title>
        <authorList>
            <person name="Glockner G."/>
            <person name="Hulsmann N."/>
            <person name="Schleicher M."/>
            <person name="Noegel A.A."/>
            <person name="Eichinger L."/>
            <person name="Gallinger C."/>
            <person name="Pawlowski J."/>
            <person name="Sierra R."/>
            <person name="Euteneuer U."/>
            <person name="Pillet L."/>
            <person name="Moustafa A."/>
            <person name="Platzer M."/>
            <person name="Groth M."/>
            <person name="Szafranski K."/>
            <person name="Schliwa M."/>
        </authorList>
    </citation>
    <scope>NUCLEOTIDE SEQUENCE [LARGE SCALE GENOMIC DNA]</scope>
</reference>
<name>X6N1S0_RETFI</name>
<dbReference type="Proteomes" id="UP000023152">
    <property type="component" value="Unassembled WGS sequence"/>
</dbReference>
<protein>
    <submittedName>
        <fullName evidence="2">Uncharacterized protein</fullName>
    </submittedName>
</protein>
<gene>
    <name evidence="2" type="ORF">RFI_17544</name>
</gene>
<proteinExistence type="predicted"/>